<evidence type="ECO:0000313" key="2">
    <source>
        <dbReference type="Proteomes" id="UP000252107"/>
    </source>
</evidence>
<protein>
    <submittedName>
        <fullName evidence="1">Uncharacterized protein</fullName>
    </submittedName>
</protein>
<proteinExistence type="predicted"/>
<dbReference type="AlphaFoldDB" id="A0A367QCE8"/>
<evidence type="ECO:0000313" key="1">
    <source>
        <dbReference type="EMBL" id="RCJ21441.1"/>
    </source>
</evidence>
<sequence length="76" mass="8692">MKNNIYSTLDLSKSLSHFQEKVTKLLELTNISEFDGILLKLREGEIRESALILAGECIALLINNLSKSQDFLDEWH</sequence>
<keyword evidence="2" id="KW-1185">Reference proteome</keyword>
<dbReference type="EMBL" id="LXQD01000330">
    <property type="protein sequence ID" value="RCJ21441.1"/>
    <property type="molecule type" value="Genomic_DNA"/>
</dbReference>
<dbReference type="Proteomes" id="UP000252107">
    <property type="component" value="Unassembled WGS sequence"/>
</dbReference>
<gene>
    <name evidence="1" type="ORF">A6770_30400</name>
</gene>
<name>A0A367QCE8_9NOSO</name>
<accession>A0A367QCE8</accession>
<reference evidence="1" key="1">
    <citation type="submission" date="2016-04" db="EMBL/GenBank/DDBJ databases">
        <authorList>
            <person name="Tabuchi Yagui T.R."/>
        </authorList>
    </citation>
    <scope>NUCLEOTIDE SEQUENCE [LARGE SCALE GENOMIC DNA]</scope>
    <source>
        <strain evidence="1">NIES-26</strain>
    </source>
</reference>
<comment type="caution">
    <text evidence="1">The sequence shown here is derived from an EMBL/GenBank/DDBJ whole genome shotgun (WGS) entry which is preliminary data.</text>
</comment>
<organism evidence="1 2">
    <name type="scientific">Nostoc minutum NIES-26</name>
    <dbReference type="NCBI Taxonomy" id="1844469"/>
    <lineage>
        <taxon>Bacteria</taxon>
        <taxon>Bacillati</taxon>
        <taxon>Cyanobacteriota</taxon>
        <taxon>Cyanophyceae</taxon>
        <taxon>Nostocales</taxon>
        <taxon>Nostocaceae</taxon>
        <taxon>Nostoc</taxon>
    </lineage>
</organism>